<dbReference type="AlphaFoldDB" id="A0ABD3D866"/>
<dbReference type="SUPFAM" id="SSF48371">
    <property type="entry name" value="ARM repeat"/>
    <property type="match status" value="1"/>
</dbReference>
<organism evidence="3 4">
    <name type="scientific">Castilleja foliolosa</name>
    <dbReference type="NCBI Taxonomy" id="1961234"/>
    <lineage>
        <taxon>Eukaryota</taxon>
        <taxon>Viridiplantae</taxon>
        <taxon>Streptophyta</taxon>
        <taxon>Embryophyta</taxon>
        <taxon>Tracheophyta</taxon>
        <taxon>Spermatophyta</taxon>
        <taxon>Magnoliopsida</taxon>
        <taxon>eudicotyledons</taxon>
        <taxon>Gunneridae</taxon>
        <taxon>Pentapetalae</taxon>
        <taxon>asterids</taxon>
        <taxon>lamiids</taxon>
        <taxon>Lamiales</taxon>
        <taxon>Orobanchaceae</taxon>
        <taxon>Pedicularideae</taxon>
        <taxon>Castillejinae</taxon>
        <taxon>Castilleja</taxon>
    </lineage>
</organism>
<accession>A0ABD3D866</accession>
<gene>
    <name evidence="3" type="ORF">CASFOL_017866</name>
</gene>
<evidence type="ECO:0000259" key="2">
    <source>
        <dbReference type="Pfam" id="PF05004"/>
    </source>
</evidence>
<dbReference type="InterPro" id="IPR007701">
    <property type="entry name" value="Interferon-rel_develop_reg_N"/>
</dbReference>
<evidence type="ECO:0000256" key="1">
    <source>
        <dbReference type="ARBA" id="ARBA00008828"/>
    </source>
</evidence>
<comment type="caution">
    <text evidence="3">The sequence shown here is derived from an EMBL/GenBank/DDBJ whole genome shotgun (WGS) entry which is preliminary data.</text>
</comment>
<sequence length="422" mass="47642">MDQFIDDLYAKRASVREASLTSITYGLTVNYCSQFVEKNFATLLYRCLNSFKKGSSKEIVLASRALGLLSITVGCGDNAQESYRESLPVLSQALKSTNESLLLSVIDCLAIVTFVGANDFEETEASMQKIWHFISNSAENIVKKKHSGSVLSAAISAWSLLLTTVDSWNLNHHYWKGAIPLFLELLEADDQSVCSSAGEAIALICEFGCLEKFATNTTIDKDSLNNKGKNILDQDYSLHELQEIVSNHAKKLLSRASLESAVTKAMNGYNNFSMNVLEVLERKASRFPPPHYHRARDGYFNETTSLKIGKHSLKVHSLSQLLQINYMKRFLGRGFVLHMLANEFLHDVFDFTPRKQAGDELYIAERDEATIRIFVPETEQEDFEEDFGRSQKPNKSVFYKAKTRLLNKQRVIKGEELGTYHE</sequence>
<proteinExistence type="inferred from homology"/>
<dbReference type="PANTHER" id="PTHR12354">
    <property type="entry name" value="INTERFERON-RELATED DEVELOPMENTAL REGULATOR"/>
    <property type="match status" value="1"/>
</dbReference>
<protein>
    <recommendedName>
        <fullName evidence="2">Interferon-related developmental regulator N-terminal domain-containing protein</fullName>
    </recommendedName>
</protein>
<keyword evidence="4" id="KW-1185">Reference proteome</keyword>
<dbReference type="PANTHER" id="PTHR12354:SF1">
    <property type="entry name" value="INTERFERON-RELATED DEVELOPMENTAL REGULATOR 1"/>
    <property type="match status" value="1"/>
</dbReference>
<dbReference type="Gene3D" id="1.25.10.10">
    <property type="entry name" value="Leucine-rich Repeat Variant"/>
    <property type="match status" value="1"/>
</dbReference>
<dbReference type="InterPro" id="IPR011989">
    <property type="entry name" value="ARM-like"/>
</dbReference>
<dbReference type="EMBL" id="JAVIJP010000019">
    <property type="protein sequence ID" value="KAL3638495.1"/>
    <property type="molecule type" value="Genomic_DNA"/>
</dbReference>
<comment type="similarity">
    <text evidence="1">Belongs to the IFRD family.</text>
</comment>
<evidence type="ECO:0000313" key="3">
    <source>
        <dbReference type="EMBL" id="KAL3638495.1"/>
    </source>
</evidence>
<reference evidence="4" key="1">
    <citation type="journal article" date="2024" name="IScience">
        <title>Strigolactones Initiate the Formation of Haustorium-like Structures in Castilleja.</title>
        <authorList>
            <person name="Buerger M."/>
            <person name="Peterson D."/>
            <person name="Chory J."/>
        </authorList>
    </citation>
    <scope>NUCLEOTIDE SEQUENCE [LARGE SCALE GENOMIC DNA]</scope>
</reference>
<name>A0ABD3D866_9LAMI</name>
<evidence type="ECO:0000313" key="4">
    <source>
        <dbReference type="Proteomes" id="UP001632038"/>
    </source>
</evidence>
<dbReference type="InterPro" id="IPR039777">
    <property type="entry name" value="IFRD"/>
</dbReference>
<dbReference type="InterPro" id="IPR016024">
    <property type="entry name" value="ARM-type_fold"/>
</dbReference>
<feature type="domain" description="Interferon-related developmental regulator N-terminal" evidence="2">
    <location>
        <begin position="1"/>
        <end position="250"/>
    </location>
</feature>
<dbReference type="Pfam" id="PF05004">
    <property type="entry name" value="IFRD"/>
    <property type="match status" value="1"/>
</dbReference>
<dbReference type="Proteomes" id="UP001632038">
    <property type="component" value="Unassembled WGS sequence"/>
</dbReference>